<dbReference type="EMBL" id="JBHSOC010000026">
    <property type="protein sequence ID" value="MFC5643014.1"/>
    <property type="molecule type" value="Genomic_DNA"/>
</dbReference>
<evidence type="ECO:0000313" key="3">
    <source>
        <dbReference type="EMBL" id="MFC5643014.1"/>
    </source>
</evidence>
<dbReference type="Proteomes" id="UP001596066">
    <property type="component" value="Unassembled WGS sequence"/>
</dbReference>
<evidence type="ECO:0000259" key="2">
    <source>
        <dbReference type="Pfam" id="PF08924"/>
    </source>
</evidence>
<evidence type="ECO:0000256" key="1">
    <source>
        <dbReference type="SAM" id="SignalP"/>
    </source>
</evidence>
<keyword evidence="4" id="KW-1185">Reference proteome</keyword>
<gene>
    <name evidence="3" type="ORF">ACFPZF_16815</name>
</gene>
<protein>
    <submittedName>
        <fullName evidence="3">DUF1906 domain-containing protein</fullName>
    </submittedName>
</protein>
<name>A0ABW0VE30_9ACTN</name>
<sequence length="351" mass="36457">MRFLGPAALTAASLVLLLATDGSVADLGSALDAAPDPARAAAVATLGGRPAGVPGAVPGAVPGSIPPVELAAAEVAHAAPPAAVPPQAVPPQPVKLARRVLADPGWTERREQLPRQLFAGAGFDACSAPALDTLKAWRGTSPYGAVGIYISGAQRACDQSRLTADWVRQAQAMGWKLIPTHVGLQAPCSRLARKPHHIDPARAAQQGRDEAATAVRALKSLGLRTGSPVYLDIEAYPRGDRVCSQAVVDFAQGWTQALHKAGYYAGFYSSTDAGIADLAAAARAGSSPLPDAVWYARWDDRPTTTDGAGALGGDLWALHQRIHQHHGNVQESYGGAALTIDRDQLDAVVAR</sequence>
<feature type="chain" id="PRO_5047029125" evidence="1">
    <location>
        <begin position="26"/>
        <end position="351"/>
    </location>
</feature>
<feature type="domain" description="Rv2525c-like glycoside hydrolase-like" evidence="2">
    <location>
        <begin position="135"/>
        <end position="344"/>
    </location>
</feature>
<dbReference type="InterPro" id="IPR015020">
    <property type="entry name" value="Rv2525c-like_Glyco_Hydro-like"/>
</dbReference>
<dbReference type="SUPFAM" id="SSF51445">
    <property type="entry name" value="(Trans)glycosidases"/>
    <property type="match status" value="1"/>
</dbReference>
<keyword evidence="1" id="KW-0732">Signal</keyword>
<organism evidence="3 4">
    <name type="scientific">Kitasatospora cinereorecta</name>
    <dbReference type="NCBI Taxonomy" id="285560"/>
    <lineage>
        <taxon>Bacteria</taxon>
        <taxon>Bacillati</taxon>
        <taxon>Actinomycetota</taxon>
        <taxon>Actinomycetes</taxon>
        <taxon>Kitasatosporales</taxon>
        <taxon>Streptomycetaceae</taxon>
        <taxon>Kitasatospora</taxon>
    </lineage>
</organism>
<dbReference type="RefSeq" id="WP_346140371.1">
    <property type="nucleotide sequence ID" value="NZ_BAAAUA010000001.1"/>
</dbReference>
<reference evidence="4" key="1">
    <citation type="journal article" date="2019" name="Int. J. Syst. Evol. Microbiol.">
        <title>The Global Catalogue of Microorganisms (GCM) 10K type strain sequencing project: providing services to taxonomists for standard genome sequencing and annotation.</title>
        <authorList>
            <consortium name="The Broad Institute Genomics Platform"/>
            <consortium name="The Broad Institute Genome Sequencing Center for Infectious Disease"/>
            <person name="Wu L."/>
            <person name="Ma J."/>
        </authorList>
    </citation>
    <scope>NUCLEOTIDE SEQUENCE [LARGE SCALE GENOMIC DNA]</scope>
    <source>
        <strain evidence="4">CGMCC 4.1622</strain>
    </source>
</reference>
<comment type="caution">
    <text evidence="3">The sequence shown here is derived from an EMBL/GenBank/DDBJ whole genome shotgun (WGS) entry which is preliminary data.</text>
</comment>
<dbReference type="Gene3D" id="3.20.20.80">
    <property type="entry name" value="Glycosidases"/>
    <property type="match status" value="1"/>
</dbReference>
<evidence type="ECO:0000313" key="4">
    <source>
        <dbReference type="Proteomes" id="UP001596066"/>
    </source>
</evidence>
<dbReference type="Pfam" id="PF08924">
    <property type="entry name" value="Rv2525c_GlyHyd-like"/>
    <property type="match status" value="1"/>
</dbReference>
<dbReference type="InterPro" id="IPR017853">
    <property type="entry name" value="GH"/>
</dbReference>
<accession>A0ABW0VE30</accession>
<proteinExistence type="predicted"/>
<feature type="signal peptide" evidence="1">
    <location>
        <begin position="1"/>
        <end position="25"/>
    </location>
</feature>